<dbReference type="AlphaFoldDB" id="A0A8T2A457"/>
<proteinExistence type="predicted"/>
<keyword evidence="3" id="KW-1185">Reference proteome</keyword>
<feature type="compositionally biased region" description="Basic and acidic residues" evidence="1">
    <location>
        <begin position="1"/>
        <end position="15"/>
    </location>
</feature>
<accession>A0A8T2A457</accession>
<comment type="caution">
    <text evidence="2">The sequence shown here is derived from an EMBL/GenBank/DDBJ whole genome shotgun (WGS) entry which is preliminary data.</text>
</comment>
<evidence type="ECO:0000313" key="2">
    <source>
        <dbReference type="EMBL" id="KAG7567425.1"/>
    </source>
</evidence>
<organism evidence="2 3">
    <name type="scientific">Arabidopsis thaliana x Arabidopsis arenosa</name>
    <dbReference type="NCBI Taxonomy" id="1240361"/>
    <lineage>
        <taxon>Eukaryota</taxon>
        <taxon>Viridiplantae</taxon>
        <taxon>Streptophyta</taxon>
        <taxon>Embryophyta</taxon>
        <taxon>Tracheophyta</taxon>
        <taxon>Spermatophyta</taxon>
        <taxon>Magnoliopsida</taxon>
        <taxon>eudicotyledons</taxon>
        <taxon>Gunneridae</taxon>
        <taxon>Pentapetalae</taxon>
        <taxon>rosids</taxon>
        <taxon>malvids</taxon>
        <taxon>Brassicales</taxon>
        <taxon>Brassicaceae</taxon>
        <taxon>Camelineae</taxon>
        <taxon>Arabidopsis</taxon>
    </lineage>
</organism>
<gene>
    <name evidence="2" type="ORF">ISN45_Aa04g003010</name>
</gene>
<protein>
    <submittedName>
        <fullName evidence="2">Uncharacterized protein</fullName>
    </submittedName>
</protein>
<sequence>MAERGGERGVERGGDRGGFGHGFGGRGGGRGGPRGRGRRAGRAPEEEIWVSVTKLGRLVKPAVTSSTSSEQGTELSLSSPSQYLLERESAILGVILAPASTGFFSGDGRLLAPASTGFFSGDGRLLAPASTGFFSGDGWLSSGIFGRFFVVRLAVN</sequence>
<dbReference type="EMBL" id="JAEFBK010000009">
    <property type="protein sequence ID" value="KAG7567425.1"/>
    <property type="molecule type" value="Genomic_DNA"/>
</dbReference>
<name>A0A8T2A457_9BRAS</name>
<reference evidence="2 3" key="1">
    <citation type="submission" date="2020-12" db="EMBL/GenBank/DDBJ databases">
        <title>Concerted genomic and epigenomic changes stabilize Arabidopsis allopolyploids.</title>
        <authorList>
            <person name="Chen Z."/>
        </authorList>
    </citation>
    <scope>NUCLEOTIDE SEQUENCE [LARGE SCALE GENOMIC DNA]</scope>
    <source>
        <strain evidence="2">Allo738</strain>
        <tissue evidence="2">Leaf</tissue>
    </source>
</reference>
<feature type="compositionally biased region" description="Gly residues" evidence="1">
    <location>
        <begin position="16"/>
        <end position="32"/>
    </location>
</feature>
<feature type="region of interest" description="Disordered" evidence="1">
    <location>
        <begin position="1"/>
        <end position="45"/>
    </location>
</feature>
<evidence type="ECO:0000313" key="3">
    <source>
        <dbReference type="Proteomes" id="UP000694240"/>
    </source>
</evidence>
<dbReference type="Proteomes" id="UP000694240">
    <property type="component" value="Chromosome 9"/>
</dbReference>
<evidence type="ECO:0000256" key="1">
    <source>
        <dbReference type="SAM" id="MobiDB-lite"/>
    </source>
</evidence>